<proteinExistence type="predicted"/>
<reference evidence="4" key="1">
    <citation type="journal article" date="2019" name="Int. J. Syst. Evol. Microbiol.">
        <title>The Global Catalogue of Microorganisms (GCM) 10K type strain sequencing project: providing services to taxonomists for standard genome sequencing and annotation.</title>
        <authorList>
            <consortium name="The Broad Institute Genomics Platform"/>
            <consortium name="The Broad Institute Genome Sequencing Center for Infectious Disease"/>
            <person name="Wu L."/>
            <person name="Ma J."/>
        </authorList>
    </citation>
    <scope>NUCLEOTIDE SEQUENCE [LARGE SCALE GENOMIC DNA]</scope>
    <source>
        <strain evidence="4">CGMCC 1.16444</strain>
    </source>
</reference>
<protein>
    <submittedName>
        <fullName evidence="3">Cysteine hydrolase family protein</fullName>
        <ecNumber evidence="3">3.-.-.-</ecNumber>
    </submittedName>
</protein>
<organism evidence="3 4">
    <name type="scientific">Flaviflagellibacter deserti</name>
    <dbReference type="NCBI Taxonomy" id="2267266"/>
    <lineage>
        <taxon>Bacteria</taxon>
        <taxon>Pseudomonadati</taxon>
        <taxon>Pseudomonadota</taxon>
        <taxon>Alphaproteobacteria</taxon>
        <taxon>Hyphomicrobiales</taxon>
        <taxon>Flaviflagellibacter</taxon>
    </lineage>
</organism>
<dbReference type="InterPro" id="IPR000868">
    <property type="entry name" value="Isochorismatase-like_dom"/>
</dbReference>
<evidence type="ECO:0000313" key="3">
    <source>
        <dbReference type="EMBL" id="MFC5066724.1"/>
    </source>
</evidence>
<accession>A0ABV9YWZ4</accession>
<gene>
    <name evidence="3" type="ORF">ACFPFW_01680</name>
</gene>
<dbReference type="CDD" id="cd01014">
    <property type="entry name" value="nicotinamidase_related"/>
    <property type="match status" value="1"/>
</dbReference>
<feature type="domain" description="Isochorismatase-like" evidence="2">
    <location>
        <begin position="22"/>
        <end position="193"/>
    </location>
</feature>
<dbReference type="InterPro" id="IPR050272">
    <property type="entry name" value="Isochorismatase-like_hydrls"/>
</dbReference>
<comment type="caution">
    <text evidence="3">The sequence shown here is derived from an EMBL/GenBank/DDBJ whole genome shotgun (WGS) entry which is preliminary data.</text>
</comment>
<keyword evidence="1 3" id="KW-0378">Hydrolase</keyword>
<dbReference type="Proteomes" id="UP001595796">
    <property type="component" value="Unassembled WGS sequence"/>
</dbReference>
<dbReference type="SUPFAM" id="SSF52499">
    <property type="entry name" value="Isochorismatase-like hydrolases"/>
    <property type="match status" value="1"/>
</dbReference>
<evidence type="ECO:0000259" key="2">
    <source>
        <dbReference type="Pfam" id="PF00857"/>
    </source>
</evidence>
<keyword evidence="4" id="KW-1185">Reference proteome</keyword>
<evidence type="ECO:0000313" key="4">
    <source>
        <dbReference type="Proteomes" id="UP001595796"/>
    </source>
</evidence>
<dbReference type="InterPro" id="IPR036380">
    <property type="entry name" value="Isochorismatase-like_sf"/>
</dbReference>
<dbReference type="PANTHER" id="PTHR43540">
    <property type="entry name" value="PEROXYUREIDOACRYLATE/UREIDOACRYLATE AMIDOHYDROLASE-RELATED"/>
    <property type="match status" value="1"/>
</dbReference>
<dbReference type="EC" id="3.-.-.-" evidence="3"/>
<dbReference type="PANTHER" id="PTHR43540:SF15">
    <property type="entry name" value="BLR5631 PROTEIN"/>
    <property type="match status" value="1"/>
</dbReference>
<sequence>MQPKTLLQLSNSNPGAGSLLDSVLVVVDAQNEYVTGQVPLVGVDAALDRIAELLEAARFLQAPIIHIQHVGQAGKLFDPETDGFKFAERAAPVGAESVAKKKLPNAFVDTHLRDRIVNKGRKSILLAGFMTHLCISTTARVALDFGIRATVIADATATRDLPDPMGGPPIPAAEVQRASLAALADRFAAIALTKDIA</sequence>
<dbReference type="GO" id="GO:0016787">
    <property type="term" value="F:hydrolase activity"/>
    <property type="evidence" value="ECO:0007669"/>
    <property type="project" value="UniProtKB-KW"/>
</dbReference>
<dbReference type="Gene3D" id="3.40.50.850">
    <property type="entry name" value="Isochorismatase-like"/>
    <property type="match status" value="1"/>
</dbReference>
<dbReference type="Pfam" id="PF00857">
    <property type="entry name" value="Isochorismatase"/>
    <property type="match status" value="1"/>
</dbReference>
<evidence type="ECO:0000256" key="1">
    <source>
        <dbReference type="ARBA" id="ARBA00022801"/>
    </source>
</evidence>
<dbReference type="EMBL" id="JBHSJF010000001">
    <property type="protein sequence ID" value="MFC5066724.1"/>
    <property type="molecule type" value="Genomic_DNA"/>
</dbReference>
<name>A0ABV9YWZ4_9HYPH</name>
<dbReference type="RefSeq" id="WP_114955488.1">
    <property type="nucleotide sequence ID" value="NZ_JBHSJF010000001.1"/>
</dbReference>